<reference evidence="2" key="1">
    <citation type="journal article" date="2023" name="bioRxiv">
        <title>Complete genome of the Medicago anthracnose fungus, Colletotrichum destructivum, reveals a mini-chromosome-like region within a core chromosome.</title>
        <authorList>
            <person name="Lapalu N."/>
            <person name="Simon A."/>
            <person name="Lu A."/>
            <person name="Plaumann P.-L."/>
            <person name="Amselem J."/>
            <person name="Pigne S."/>
            <person name="Auger A."/>
            <person name="Koch C."/>
            <person name="Dallery J.-F."/>
            <person name="O'Connell R.J."/>
        </authorList>
    </citation>
    <scope>NUCLEOTIDE SEQUENCE [LARGE SCALE GENOMIC DNA]</scope>
    <source>
        <strain evidence="2">CBS 520.97</strain>
    </source>
</reference>
<gene>
    <name evidence="1" type="ORF">CDEST_11822</name>
</gene>
<proteinExistence type="predicted"/>
<evidence type="ECO:0000313" key="2">
    <source>
        <dbReference type="Proteomes" id="UP001322277"/>
    </source>
</evidence>
<name>A0AAX4IUI8_9PEZI</name>
<organism evidence="1 2">
    <name type="scientific">Colletotrichum destructivum</name>
    <dbReference type="NCBI Taxonomy" id="34406"/>
    <lineage>
        <taxon>Eukaryota</taxon>
        <taxon>Fungi</taxon>
        <taxon>Dikarya</taxon>
        <taxon>Ascomycota</taxon>
        <taxon>Pezizomycotina</taxon>
        <taxon>Sordariomycetes</taxon>
        <taxon>Hypocreomycetidae</taxon>
        <taxon>Glomerellales</taxon>
        <taxon>Glomerellaceae</taxon>
        <taxon>Colletotrichum</taxon>
        <taxon>Colletotrichum destructivum species complex</taxon>
    </lineage>
</organism>
<dbReference type="EMBL" id="CP137311">
    <property type="protein sequence ID" value="WQF86808.1"/>
    <property type="molecule type" value="Genomic_DNA"/>
</dbReference>
<dbReference type="GeneID" id="87948322"/>
<dbReference type="AlphaFoldDB" id="A0AAX4IUI8"/>
<protein>
    <submittedName>
        <fullName evidence="1">Uncharacterized protein</fullName>
    </submittedName>
</protein>
<evidence type="ECO:0000313" key="1">
    <source>
        <dbReference type="EMBL" id="WQF86808.1"/>
    </source>
</evidence>
<sequence>MFLPPSERPKMLMKALLRLVSRKAAGNAGAIVTIASNEPRGSVEAAAAGTAWSTTRGQLQLSVTVRSPRPCGICPDR</sequence>
<keyword evidence="2" id="KW-1185">Reference proteome</keyword>
<dbReference type="KEGG" id="cdet:87948322"/>
<accession>A0AAX4IUI8</accession>
<dbReference type="RefSeq" id="XP_062784029.1">
    <property type="nucleotide sequence ID" value="XM_062927978.1"/>
</dbReference>
<dbReference type="Proteomes" id="UP001322277">
    <property type="component" value="Chromosome 7"/>
</dbReference>